<evidence type="ECO:0000313" key="1">
    <source>
        <dbReference type="EMBL" id="SMF64554.1"/>
    </source>
</evidence>
<proteinExistence type="predicted"/>
<reference evidence="2" key="1">
    <citation type="submission" date="2017-04" db="EMBL/GenBank/DDBJ databases">
        <authorList>
            <person name="Varghese N."/>
            <person name="Submissions S."/>
        </authorList>
    </citation>
    <scope>NUCLEOTIDE SEQUENCE [LARGE SCALE GENOMIC DNA]</scope>
    <source>
        <strain evidence="2">RKEM611</strain>
    </source>
</reference>
<dbReference type="EMBL" id="FWZT01000022">
    <property type="protein sequence ID" value="SMF64554.1"/>
    <property type="molecule type" value="Genomic_DNA"/>
</dbReference>
<gene>
    <name evidence="1" type="ORF">SAMN06296036_12254</name>
</gene>
<sequence>MRNPKNNPRLSKFDFVVDYDDRYDTYYFNQNNNRISGDMLGLTMEISARHSYSLFKRLNPEQANYSKYESAYLFDQICSKTAFEKLWKGFAQAQEDALADEVGKTHRNLVGPTLAGTQYHYLAAQLLELLGFDAANELILELRKDEIDRSGETYYSALSHQGFFAGEESLNSLLGFLMLHQLAHGDSEVKSVLHHSQMDKMDSLYELTWGLTGKAKESAFSSIRSAEDYEFYYFSRFLEDLRLNSDICPLLIERALK</sequence>
<evidence type="ECO:0000313" key="2">
    <source>
        <dbReference type="Proteomes" id="UP000192907"/>
    </source>
</evidence>
<keyword evidence="2" id="KW-1185">Reference proteome</keyword>
<accession>A0A1Y6CPT6</accession>
<protein>
    <submittedName>
        <fullName evidence="1">Uncharacterized protein</fullName>
    </submittedName>
</protein>
<dbReference type="AlphaFoldDB" id="A0A1Y6CPT6"/>
<organism evidence="1 2">
    <name type="scientific">Pseudobacteriovorax antillogorgiicola</name>
    <dbReference type="NCBI Taxonomy" id="1513793"/>
    <lineage>
        <taxon>Bacteria</taxon>
        <taxon>Pseudomonadati</taxon>
        <taxon>Bdellovibrionota</taxon>
        <taxon>Oligoflexia</taxon>
        <taxon>Oligoflexales</taxon>
        <taxon>Pseudobacteriovoracaceae</taxon>
        <taxon>Pseudobacteriovorax</taxon>
    </lineage>
</organism>
<dbReference type="RefSeq" id="WP_132323385.1">
    <property type="nucleotide sequence ID" value="NZ_FWZT01000022.1"/>
</dbReference>
<name>A0A1Y6CPT6_9BACT</name>
<dbReference type="Proteomes" id="UP000192907">
    <property type="component" value="Unassembled WGS sequence"/>
</dbReference>